<feature type="transmembrane region" description="Helical" evidence="7">
    <location>
        <begin position="35"/>
        <end position="56"/>
    </location>
</feature>
<dbReference type="GO" id="GO:0015112">
    <property type="term" value="F:nitrate transmembrane transporter activity"/>
    <property type="evidence" value="ECO:0007669"/>
    <property type="project" value="InterPro"/>
</dbReference>
<dbReference type="InterPro" id="IPR044772">
    <property type="entry name" value="NO3_transporter"/>
</dbReference>
<dbReference type="RefSeq" id="WP_129176935.1">
    <property type="nucleotide sequence ID" value="NZ_JACCBI010000001.1"/>
</dbReference>
<evidence type="ECO:0000256" key="5">
    <source>
        <dbReference type="ARBA" id="ARBA00023136"/>
    </source>
</evidence>
<evidence type="ECO:0000256" key="6">
    <source>
        <dbReference type="SAM" id="MobiDB-lite"/>
    </source>
</evidence>
<name>A0A4Q2M2D1_9MICO</name>
<feature type="transmembrane region" description="Helical" evidence="7">
    <location>
        <begin position="175"/>
        <end position="201"/>
    </location>
</feature>
<feature type="region of interest" description="Disordered" evidence="6">
    <location>
        <begin position="1"/>
        <end position="23"/>
    </location>
</feature>
<feature type="transmembrane region" description="Helical" evidence="7">
    <location>
        <begin position="106"/>
        <end position="126"/>
    </location>
</feature>
<reference evidence="9 11" key="1">
    <citation type="submission" date="2019-01" db="EMBL/GenBank/DDBJ databases">
        <title>Agromyces.</title>
        <authorList>
            <person name="Li J."/>
        </authorList>
    </citation>
    <scope>NUCLEOTIDE SEQUENCE [LARGE SCALE GENOMIC DNA]</scope>
    <source>
        <strain evidence="9 11">DSM 23870</strain>
    </source>
</reference>
<evidence type="ECO:0000313" key="10">
    <source>
        <dbReference type="EMBL" id="RXZ85405.1"/>
    </source>
</evidence>
<proteinExistence type="inferred from homology"/>
<dbReference type="Proteomes" id="UP000292686">
    <property type="component" value="Unassembled WGS sequence"/>
</dbReference>
<comment type="similarity">
    <text evidence="2">Belongs to the major facilitator superfamily. Nitrate/nitrite porter (TC 2.A.1.8) family.</text>
</comment>
<gene>
    <name evidence="8" type="ORF">BJ972_001486</name>
    <name evidence="10" type="ORF">ESP50_15865</name>
    <name evidence="9" type="ORF">ESP50_16460</name>
</gene>
<keyword evidence="4 7" id="KW-1133">Transmembrane helix</keyword>
<feature type="transmembrane region" description="Helical" evidence="7">
    <location>
        <begin position="76"/>
        <end position="94"/>
    </location>
</feature>
<keyword evidence="3 7" id="KW-0812">Transmembrane</keyword>
<feature type="transmembrane region" description="Helical" evidence="7">
    <location>
        <begin position="132"/>
        <end position="154"/>
    </location>
</feature>
<feature type="transmembrane region" description="Helical" evidence="7">
    <location>
        <begin position="257"/>
        <end position="276"/>
    </location>
</feature>
<sequence length="444" mass="47331">MKDTATAPAEAPGSALKPDLSNWDPENPATWDSKLAWRTLSVSTFTMILAFATWYLVSAIAPRLGDIGFDLTDQQLYWLVAIPGLAGGLIRFVFMFLPPILGTRKLVALSAFVLLLPMVGWTLVVRDTSTPYWVLLALAFSAGVGGGSFSGLMASTSYFFPKRLSGTALGLQAGIGNFGIGVVQLLVPWVVGFGLFGTAVLTPQSSADGDLVWLHNGGLVLIPWVLFAGILAIVVLRRVPVTANFRQQLSIFRLKHTWIMTAIYLMSFGAFSGLAAQTGLIIRDVFGGFEDAPNPLAWAWIGPLLGAAVRAACGPLCDRWGGAIFTFIGGAGMTLGTLITLLFLSPSSVDAFWGFLTGMMVIFFFSGFANAGTFKQMPMIFPKLQAGGAIGWTASVGAFGPFLVGIALSAISPTVFFIVCAAWCAFCTGLAWWYYARPGAEKPS</sequence>
<accession>A0A4Q2M2D1</accession>
<dbReference type="Gene3D" id="1.20.1250.20">
    <property type="entry name" value="MFS general substrate transporter like domains"/>
    <property type="match status" value="1"/>
</dbReference>
<feature type="transmembrane region" description="Helical" evidence="7">
    <location>
        <begin position="320"/>
        <end position="345"/>
    </location>
</feature>
<evidence type="ECO:0000313" key="8">
    <source>
        <dbReference type="EMBL" id="NYD66967.1"/>
    </source>
</evidence>
<keyword evidence="11" id="KW-1185">Reference proteome</keyword>
<dbReference type="EMBL" id="JACCBI010000001">
    <property type="protein sequence ID" value="NYD66967.1"/>
    <property type="molecule type" value="Genomic_DNA"/>
</dbReference>
<dbReference type="AlphaFoldDB" id="A0A4Q2M2D1"/>
<feature type="transmembrane region" description="Helical" evidence="7">
    <location>
        <begin position="386"/>
        <end position="408"/>
    </location>
</feature>
<comment type="caution">
    <text evidence="9">The sequence shown here is derived from an EMBL/GenBank/DDBJ whole genome shotgun (WGS) entry which is preliminary data.</text>
</comment>
<evidence type="ECO:0000256" key="1">
    <source>
        <dbReference type="ARBA" id="ARBA00004141"/>
    </source>
</evidence>
<keyword evidence="5 7" id="KW-0472">Membrane</keyword>
<reference evidence="8 12" key="2">
    <citation type="submission" date="2020-07" db="EMBL/GenBank/DDBJ databases">
        <title>Sequencing the genomes of 1000 actinobacteria strains.</title>
        <authorList>
            <person name="Klenk H.-P."/>
        </authorList>
    </citation>
    <scope>NUCLEOTIDE SEQUENCE [LARGE SCALE GENOMIC DNA]</scope>
    <source>
        <strain evidence="8 12">DSM 23870</strain>
    </source>
</reference>
<protein>
    <submittedName>
        <fullName evidence="8">NNP family nitrate/nitrite transporter-like MFS transporter</fullName>
    </submittedName>
    <submittedName>
        <fullName evidence="9">NarK/NasA family nitrate transporter</fullName>
    </submittedName>
</protein>
<feature type="transmembrane region" description="Helical" evidence="7">
    <location>
        <begin position="414"/>
        <end position="435"/>
    </location>
</feature>
<organism evidence="9 11">
    <name type="scientific">Agromyces atrinae</name>
    <dbReference type="NCBI Taxonomy" id="592376"/>
    <lineage>
        <taxon>Bacteria</taxon>
        <taxon>Bacillati</taxon>
        <taxon>Actinomycetota</taxon>
        <taxon>Actinomycetes</taxon>
        <taxon>Micrococcales</taxon>
        <taxon>Microbacteriaceae</taxon>
        <taxon>Agromyces</taxon>
    </lineage>
</organism>
<dbReference type="InterPro" id="IPR036259">
    <property type="entry name" value="MFS_trans_sf"/>
</dbReference>
<comment type="subcellular location">
    <subcellularLocation>
        <location evidence="1">Membrane</location>
        <topology evidence="1">Multi-pass membrane protein</topology>
    </subcellularLocation>
</comment>
<feature type="transmembrane region" description="Helical" evidence="7">
    <location>
        <begin position="296"/>
        <end position="313"/>
    </location>
</feature>
<dbReference type="EMBL" id="SDPM01000010">
    <property type="protein sequence ID" value="RXZ85405.1"/>
    <property type="molecule type" value="Genomic_DNA"/>
</dbReference>
<evidence type="ECO:0000256" key="2">
    <source>
        <dbReference type="ARBA" id="ARBA00008432"/>
    </source>
</evidence>
<evidence type="ECO:0000256" key="3">
    <source>
        <dbReference type="ARBA" id="ARBA00022692"/>
    </source>
</evidence>
<evidence type="ECO:0000256" key="4">
    <source>
        <dbReference type="ARBA" id="ARBA00022989"/>
    </source>
</evidence>
<dbReference type="PANTHER" id="PTHR23515">
    <property type="entry name" value="HIGH-AFFINITY NITRATE TRANSPORTER 2.3"/>
    <property type="match status" value="1"/>
</dbReference>
<evidence type="ECO:0000256" key="7">
    <source>
        <dbReference type="SAM" id="Phobius"/>
    </source>
</evidence>
<dbReference type="EMBL" id="SDPM01000011">
    <property type="protein sequence ID" value="RXZ85297.1"/>
    <property type="molecule type" value="Genomic_DNA"/>
</dbReference>
<evidence type="ECO:0000313" key="12">
    <source>
        <dbReference type="Proteomes" id="UP000581087"/>
    </source>
</evidence>
<dbReference type="GO" id="GO:0016020">
    <property type="term" value="C:membrane"/>
    <property type="evidence" value="ECO:0007669"/>
    <property type="project" value="UniProtKB-SubCell"/>
</dbReference>
<feature type="transmembrane region" description="Helical" evidence="7">
    <location>
        <begin position="213"/>
        <end position="236"/>
    </location>
</feature>
<dbReference type="SUPFAM" id="SSF103473">
    <property type="entry name" value="MFS general substrate transporter"/>
    <property type="match status" value="1"/>
</dbReference>
<evidence type="ECO:0000313" key="11">
    <source>
        <dbReference type="Proteomes" id="UP000292686"/>
    </source>
</evidence>
<dbReference type="InterPro" id="IPR011701">
    <property type="entry name" value="MFS"/>
</dbReference>
<dbReference type="Proteomes" id="UP000581087">
    <property type="component" value="Unassembled WGS sequence"/>
</dbReference>
<evidence type="ECO:0000313" key="9">
    <source>
        <dbReference type="EMBL" id="RXZ85297.1"/>
    </source>
</evidence>
<dbReference type="Pfam" id="PF07690">
    <property type="entry name" value="MFS_1"/>
    <property type="match status" value="1"/>
</dbReference>
<dbReference type="OrthoDB" id="9771451at2"/>
<feature type="transmembrane region" description="Helical" evidence="7">
    <location>
        <begin position="351"/>
        <end position="374"/>
    </location>
</feature>